<dbReference type="EMBL" id="JBBPBM010000007">
    <property type="protein sequence ID" value="KAK8574758.1"/>
    <property type="molecule type" value="Genomic_DNA"/>
</dbReference>
<dbReference type="PANTHER" id="PTHR36381:SF1">
    <property type="entry name" value="ETHYLENE-REGULATED TRANSCRIPT 2 (ERT2)"/>
    <property type="match status" value="1"/>
</dbReference>
<name>A0ABR2F8W7_9ROSI</name>
<accession>A0ABR2F8W7</accession>
<protein>
    <submittedName>
        <fullName evidence="3">Uncharacterized protein</fullName>
    </submittedName>
</protein>
<keyword evidence="2" id="KW-1133">Transmembrane helix</keyword>
<feature type="compositionally biased region" description="Basic and acidic residues" evidence="1">
    <location>
        <begin position="224"/>
        <end position="240"/>
    </location>
</feature>
<sequence length="308" mass="34214">MHFPWKKSKVARIARLVAGLHQSPKRGGSLVMETGFPTSLVDLFVKNRDRLRKSSKRKYRFVAPPTPPLAQSPCNEDFQSPDMDVGEIVVISRENNDDQRIPFHVAFKVLLAVALAVSTGSLAIWILIAALVLVLIKFAGARSWGFLRPESEIPNGLKSRAGETESPDPSELIELRDELKMESGKETCKSEGSRSSRIKTSLVKRFVPKKLRHGKGKKQGKSVRSQDKEEASSSELEKQEAGVGEEDMVPRFDKLLERVRKGNSGYVILIVLLAGLVGGRGVALFPTLVCCFIRMYTQRRNDRTGKGT</sequence>
<gene>
    <name evidence="3" type="ORF">V6N12_062440</name>
</gene>
<feature type="region of interest" description="Disordered" evidence="1">
    <location>
        <begin position="211"/>
        <end position="244"/>
    </location>
</feature>
<dbReference type="PANTHER" id="PTHR36381">
    <property type="entry name" value="ETHYLENE-REGULATED TRANSCRIPT 2 (ERT2)"/>
    <property type="match status" value="1"/>
</dbReference>
<organism evidence="3 4">
    <name type="scientific">Hibiscus sabdariffa</name>
    <name type="common">roselle</name>
    <dbReference type="NCBI Taxonomy" id="183260"/>
    <lineage>
        <taxon>Eukaryota</taxon>
        <taxon>Viridiplantae</taxon>
        <taxon>Streptophyta</taxon>
        <taxon>Embryophyta</taxon>
        <taxon>Tracheophyta</taxon>
        <taxon>Spermatophyta</taxon>
        <taxon>Magnoliopsida</taxon>
        <taxon>eudicotyledons</taxon>
        <taxon>Gunneridae</taxon>
        <taxon>Pentapetalae</taxon>
        <taxon>rosids</taxon>
        <taxon>malvids</taxon>
        <taxon>Malvales</taxon>
        <taxon>Malvaceae</taxon>
        <taxon>Malvoideae</taxon>
        <taxon>Hibiscus</taxon>
    </lineage>
</organism>
<dbReference type="Proteomes" id="UP001472677">
    <property type="component" value="Unassembled WGS sequence"/>
</dbReference>
<keyword evidence="2" id="KW-0472">Membrane</keyword>
<evidence type="ECO:0000256" key="1">
    <source>
        <dbReference type="SAM" id="MobiDB-lite"/>
    </source>
</evidence>
<reference evidence="3 4" key="1">
    <citation type="journal article" date="2024" name="G3 (Bethesda)">
        <title>Genome assembly of Hibiscus sabdariffa L. provides insights into metabolisms of medicinal natural products.</title>
        <authorList>
            <person name="Kim T."/>
        </authorList>
    </citation>
    <scope>NUCLEOTIDE SEQUENCE [LARGE SCALE GENOMIC DNA]</scope>
    <source>
        <strain evidence="3">TK-2024</strain>
        <tissue evidence="3">Old leaves</tissue>
    </source>
</reference>
<feature type="transmembrane region" description="Helical" evidence="2">
    <location>
        <begin position="109"/>
        <end position="136"/>
    </location>
</feature>
<evidence type="ECO:0000256" key="2">
    <source>
        <dbReference type="SAM" id="Phobius"/>
    </source>
</evidence>
<feature type="transmembrane region" description="Helical" evidence="2">
    <location>
        <begin position="266"/>
        <end position="293"/>
    </location>
</feature>
<keyword evidence="4" id="KW-1185">Reference proteome</keyword>
<evidence type="ECO:0000313" key="4">
    <source>
        <dbReference type="Proteomes" id="UP001472677"/>
    </source>
</evidence>
<keyword evidence="2" id="KW-0812">Transmembrane</keyword>
<feature type="compositionally biased region" description="Basic residues" evidence="1">
    <location>
        <begin position="211"/>
        <end position="221"/>
    </location>
</feature>
<evidence type="ECO:0000313" key="3">
    <source>
        <dbReference type="EMBL" id="KAK8574758.1"/>
    </source>
</evidence>
<proteinExistence type="predicted"/>
<comment type="caution">
    <text evidence="3">The sequence shown here is derived from an EMBL/GenBank/DDBJ whole genome shotgun (WGS) entry which is preliminary data.</text>
</comment>